<dbReference type="SUPFAM" id="SSF48452">
    <property type="entry name" value="TPR-like"/>
    <property type="match status" value="1"/>
</dbReference>
<protein>
    <submittedName>
        <fullName evidence="5">Uncharacterized protein</fullName>
    </submittedName>
</protein>
<dbReference type="AlphaFoldDB" id="A0A166KBZ7"/>
<dbReference type="PANTHER" id="PTHR45954">
    <property type="entry name" value="LD33695P"/>
    <property type="match status" value="1"/>
</dbReference>
<dbReference type="InterPro" id="IPR011990">
    <property type="entry name" value="TPR-like_helical_dom_sf"/>
</dbReference>
<feature type="repeat" description="TPR" evidence="4">
    <location>
        <begin position="361"/>
        <end position="394"/>
    </location>
</feature>
<evidence type="ECO:0000256" key="2">
    <source>
        <dbReference type="ARBA" id="ARBA00022490"/>
    </source>
</evidence>
<evidence type="ECO:0000313" key="5">
    <source>
        <dbReference type="EMBL" id="KZL50882.1"/>
    </source>
</evidence>
<dbReference type="GO" id="GO:0001965">
    <property type="term" value="F:G-protein alpha-subunit binding"/>
    <property type="evidence" value="ECO:0007669"/>
    <property type="project" value="TreeGrafter"/>
</dbReference>
<dbReference type="Proteomes" id="UP000076555">
    <property type="component" value="Unassembled WGS sequence"/>
</dbReference>
<comment type="subcellular location">
    <subcellularLocation>
        <location evidence="1">Cytoplasm</location>
    </subcellularLocation>
</comment>
<dbReference type="PROSITE" id="PS50005">
    <property type="entry name" value="TPR"/>
    <property type="match status" value="1"/>
</dbReference>
<evidence type="ECO:0000256" key="1">
    <source>
        <dbReference type="ARBA" id="ARBA00004496"/>
    </source>
</evidence>
<dbReference type="InterPro" id="IPR019734">
    <property type="entry name" value="TPR_rpt"/>
</dbReference>
<dbReference type="SMART" id="SM00028">
    <property type="entry name" value="TPR"/>
    <property type="match status" value="2"/>
</dbReference>
<dbReference type="RefSeq" id="WP_063871840.1">
    <property type="nucleotide sequence ID" value="NZ_CAWMRI010000062.1"/>
</dbReference>
<dbReference type="Gene3D" id="1.25.40.10">
    <property type="entry name" value="Tetratricopeptide repeat domain"/>
    <property type="match status" value="2"/>
</dbReference>
<evidence type="ECO:0000313" key="6">
    <source>
        <dbReference type="Proteomes" id="UP000076555"/>
    </source>
</evidence>
<organism evidence="5 6">
    <name type="scientific">Nodularia spumigena CENA596</name>
    <dbReference type="NCBI Taxonomy" id="1819295"/>
    <lineage>
        <taxon>Bacteria</taxon>
        <taxon>Bacillati</taxon>
        <taxon>Cyanobacteriota</taxon>
        <taxon>Cyanophyceae</taxon>
        <taxon>Nostocales</taxon>
        <taxon>Nodulariaceae</taxon>
        <taxon>Nodularia</taxon>
    </lineage>
</organism>
<comment type="caution">
    <text evidence="5">The sequence shown here is derived from an EMBL/GenBank/DDBJ whole genome shotgun (WGS) entry which is preliminary data.</text>
</comment>
<keyword evidence="4" id="KW-0802">TPR repeat</keyword>
<reference evidence="5 6" key="1">
    <citation type="submission" date="2016-04" db="EMBL/GenBank/DDBJ databases">
        <title>Draft Genome Assembly of the Bloom-forming Cyanobacterium Nodularia spumigena Strain CENA596 in Shrimp Production Ponds.</title>
        <authorList>
            <person name="Popin R.V."/>
            <person name="Rigonato J."/>
            <person name="Abreu V.A."/>
            <person name="Andreote A.P."/>
            <person name="Silveira S.B."/>
            <person name="Odebrecht C."/>
            <person name="Fiore M.F."/>
        </authorList>
    </citation>
    <scope>NUCLEOTIDE SEQUENCE [LARGE SCALE GENOMIC DNA]</scope>
    <source>
        <strain evidence="5 6">CENA596</strain>
    </source>
</reference>
<dbReference type="Pfam" id="PF13424">
    <property type="entry name" value="TPR_12"/>
    <property type="match status" value="1"/>
</dbReference>
<proteinExistence type="predicted"/>
<dbReference type="EMBL" id="LWAJ01000062">
    <property type="protein sequence ID" value="KZL50882.1"/>
    <property type="molecule type" value="Genomic_DNA"/>
</dbReference>
<dbReference type="InterPro" id="IPR052386">
    <property type="entry name" value="GPSM"/>
</dbReference>
<sequence>MSESLPIRDSASADLSVRYLTFIDEIIESTLKGKISSVEMVYQMLQKNIISGTGEVFELVLSDRLSSIQSQVDGETDELKQAKANRKLRALKTIQSQWQRYSQQNQATEAIASAVREITTASTDERLTIFLRVIDPNQKHPPNTQQLQQLAKGLQQFAQVDADLTEISQGISRGLSTWQGLQDHLVSWMYEKNQQLGFGGVPGESGPWATWAKQVKSHVPQSLFRALAMGESAIEFAEKQSSMSLSDWVEVALILQYLQRGLVNWFDQQAYNVQAGSKLSISTYLTFAVIWSQLASGFQSRAAYSNGCSQVMLQILRNFSQRPYFPLYGGIFASFAGNSLRDALDYLDEPLRRVEGTQEKARILTLLGYSQRALGQYERSIQFHQQALEIARNAGDRPCEIANLNHLSRTHVQEKNYTEAINNSQRALMLSRQAGERTAEANALVNLGYSEVMQAQKLEQVETEVYESAINYLEQGLKLSEQLGDIQSKALCFSSLGIAYLVIGQSSAAIPYLENGFKTAQVSGDLYLQGRNLAYLSEAYYNLQNSEKAIYTGSLGMYLLEQIASNEWRQPAGLLTILQGQMGAEAFQSLLQQHRPKIMAIIGVDGYDYIPQLLEIYKENI</sequence>
<dbReference type="GO" id="GO:0005092">
    <property type="term" value="F:GDP-dissociation inhibitor activity"/>
    <property type="evidence" value="ECO:0007669"/>
    <property type="project" value="TreeGrafter"/>
</dbReference>
<name>A0A166KBZ7_NODSP</name>
<gene>
    <name evidence="5" type="ORF">A2T98_05075</name>
</gene>
<evidence type="ECO:0000256" key="3">
    <source>
        <dbReference type="ARBA" id="ARBA00022737"/>
    </source>
</evidence>
<dbReference type="GO" id="GO:0005938">
    <property type="term" value="C:cell cortex"/>
    <property type="evidence" value="ECO:0007669"/>
    <property type="project" value="TreeGrafter"/>
</dbReference>
<evidence type="ECO:0000256" key="4">
    <source>
        <dbReference type="PROSITE-ProRule" id="PRU00339"/>
    </source>
</evidence>
<dbReference type="PANTHER" id="PTHR45954:SF1">
    <property type="entry name" value="LD33695P"/>
    <property type="match status" value="1"/>
</dbReference>
<keyword evidence="3" id="KW-0677">Repeat</keyword>
<keyword evidence="2" id="KW-0963">Cytoplasm</keyword>
<accession>A0A166KBZ7</accession>
<dbReference type="OrthoDB" id="428332at2"/>